<evidence type="ECO:0000259" key="5">
    <source>
        <dbReference type="PROSITE" id="PS50075"/>
    </source>
</evidence>
<dbReference type="InterPro" id="IPR009081">
    <property type="entry name" value="PP-bd_ACP"/>
</dbReference>
<dbReference type="PROSITE" id="PS00012">
    <property type="entry name" value="PHOSPHOPANTETHEINE"/>
    <property type="match status" value="1"/>
</dbReference>
<evidence type="ECO:0000256" key="4">
    <source>
        <dbReference type="SAM" id="Coils"/>
    </source>
</evidence>
<dbReference type="Pfam" id="PF13193">
    <property type="entry name" value="AMP-binding_C"/>
    <property type="match status" value="2"/>
</dbReference>
<dbReference type="InterPro" id="IPR029058">
    <property type="entry name" value="AB_hydrolase_fold"/>
</dbReference>
<comment type="cofactor">
    <cofactor evidence="1">
        <name>pantetheine 4'-phosphate</name>
        <dbReference type="ChEBI" id="CHEBI:47942"/>
    </cofactor>
</comment>
<dbReference type="Gene3D" id="2.30.38.10">
    <property type="entry name" value="Luciferase, Domain 3"/>
    <property type="match status" value="2"/>
</dbReference>
<keyword evidence="4" id="KW-0175">Coiled coil</keyword>
<dbReference type="Proteomes" id="UP000718564">
    <property type="component" value="Unassembled WGS sequence"/>
</dbReference>
<dbReference type="SUPFAM" id="SSF47336">
    <property type="entry name" value="ACP-like"/>
    <property type="match status" value="2"/>
</dbReference>
<keyword evidence="3" id="KW-0597">Phosphoprotein</keyword>
<feature type="domain" description="Carrier" evidence="5">
    <location>
        <begin position="1626"/>
        <end position="1701"/>
    </location>
</feature>
<comment type="caution">
    <text evidence="6">The sequence shown here is derived from an EMBL/GenBank/DDBJ whole genome shotgun (WGS) entry which is preliminary data.</text>
</comment>
<dbReference type="Gene3D" id="3.40.50.1820">
    <property type="entry name" value="alpha/beta hydrolase"/>
    <property type="match status" value="1"/>
</dbReference>
<dbReference type="InterPro" id="IPR010071">
    <property type="entry name" value="AA_adenyl_dom"/>
</dbReference>
<dbReference type="NCBIfam" id="NF003417">
    <property type="entry name" value="PRK04813.1"/>
    <property type="match status" value="2"/>
</dbReference>
<dbReference type="CDD" id="cd05930">
    <property type="entry name" value="A_NRPS"/>
    <property type="match status" value="2"/>
</dbReference>
<dbReference type="InterPro" id="IPR036736">
    <property type="entry name" value="ACP-like_sf"/>
</dbReference>
<accession>A0ABX1P765</accession>
<protein>
    <submittedName>
        <fullName evidence="6">Non-ribosomal peptide synthetase</fullName>
    </submittedName>
</protein>
<dbReference type="InterPro" id="IPR023213">
    <property type="entry name" value="CAT-like_dom_sf"/>
</dbReference>
<dbReference type="Pfam" id="PF00668">
    <property type="entry name" value="Condensation"/>
    <property type="match status" value="1"/>
</dbReference>
<dbReference type="Pfam" id="PF00550">
    <property type="entry name" value="PP-binding"/>
    <property type="match status" value="2"/>
</dbReference>
<feature type="domain" description="Carrier" evidence="5">
    <location>
        <begin position="565"/>
        <end position="640"/>
    </location>
</feature>
<evidence type="ECO:0000313" key="7">
    <source>
        <dbReference type="Proteomes" id="UP000718564"/>
    </source>
</evidence>
<dbReference type="Gene3D" id="3.30.559.10">
    <property type="entry name" value="Chloramphenicol acetyltransferase-like domain"/>
    <property type="match status" value="1"/>
</dbReference>
<feature type="coiled-coil region" evidence="4">
    <location>
        <begin position="1703"/>
        <end position="1730"/>
    </location>
</feature>
<keyword evidence="7" id="KW-1185">Reference proteome</keyword>
<dbReference type="InterPro" id="IPR006162">
    <property type="entry name" value="Ppantetheine_attach_site"/>
</dbReference>
<evidence type="ECO:0000256" key="2">
    <source>
        <dbReference type="ARBA" id="ARBA00022450"/>
    </source>
</evidence>
<dbReference type="PANTHER" id="PTHR45527:SF1">
    <property type="entry name" value="FATTY ACID SYNTHASE"/>
    <property type="match status" value="1"/>
</dbReference>
<dbReference type="NCBIfam" id="TIGR01733">
    <property type="entry name" value="AA-adenyl-dom"/>
    <property type="match status" value="2"/>
</dbReference>
<dbReference type="EMBL" id="QMEB01000059">
    <property type="protein sequence ID" value="NMG19781.1"/>
    <property type="molecule type" value="Genomic_DNA"/>
</dbReference>
<keyword evidence="2" id="KW-0596">Phosphopantetheine</keyword>
<evidence type="ECO:0000313" key="6">
    <source>
        <dbReference type="EMBL" id="NMG19781.1"/>
    </source>
</evidence>
<organism evidence="6 7">
    <name type="scientific">Brasilonema bromeliae SPC951</name>
    <dbReference type="NCBI Taxonomy" id="385972"/>
    <lineage>
        <taxon>Bacteria</taxon>
        <taxon>Bacillati</taxon>
        <taxon>Cyanobacteriota</taxon>
        <taxon>Cyanophyceae</taxon>
        <taxon>Nostocales</taxon>
        <taxon>Scytonemataceae</taxon>
        <taxon>Brasilonema</taxon>
        <taxon>Bromeliae group (in: Brasilonema)</taxon>
    </lineage>
</organism>
<dbReference type="SMART" id="SM00823">
    <property type="entry name" value="PKS_PP"/>
    <property type="match status" value="2"/>
</dbReference>
<dbReference type="InterPro" id="IPR020845">
    <property type="entry name" value="AMP-binding_CS"/>
</dbReference>
<dbReference type="Pfam" id="PF00501">
    <property type="entry name" value="AMP-binding"/>
    <property type="match status" value="2"/>
</dbReference>
<dbReference type="Gene3D" id="1.10.1200.10">
    <property type="entry name" value="ACP-like"/>
    <property type="match status" value="1"/>
</dbReference>
<name>A0ABX1P765_9CYAN</name>
<dbReference type="Gene3D" id="3.40.50.980">
    <property type="match status" value="4"/>
</dbReference>
<sequence>MSKLIIDQDSYLQPATGLNDLTEAEDYLIQTDYPRNLCIHQMFEAQVQQTPNAVAVVFENQQLTYRQLNQRANQLAHYLRTLGVAPEVMVGICMERSLDMVVGLLGILKAGGAYVPIDPKYPQERLHFMLSDTQVSVLLTTKQLANELFEQESRVVCLDTDWESIAKESQENPLSELTQEHLAYVMYTSGSTGKPKGVQITHANVAHYIPAVSQVLQVQPEDVYLHVASFSFSSSVRQLMVPLYRGATSIIATGEQTKNPISLFELIQKQGVTICDGVPSIWRYGLQGLETLDKRHTEALQKSKLRTIVLSGDLPPVQLYKQLRDLFQDRVSIFNVYGQTETIGNCAYLVPKDFDPELGYIYIPVGYPYAHNQTYILDEHLQAVAPGEVGELYIGGACLARGYLNHPKLNAEKFISNPFSQDRKQRLFQTGDLARYWSDGSIELLGRTDFQVKIRGMRVELGEIESILVQHPTVKEAVVIATEDVPGEKRLVAYVVPNLSLSEIIQNVFIKELRGLSYQKLADYMVPSAFVLLDSLPLTPNGKIDRLALPVSKVVSPELEVAYVKPQTETEEIIATVWQEVLQVEKVGIHDNFFELGGHSLLATQIISRCRQAFGVEISLQSLFETPTIAELASAITTSQNQGTQEHQIISRQTNRQSIPLSFAQARLWFLAQLEPDSAAYNVVDAMQLQGNLNVDVLQQSLDAIATHHEVLRTNFIVEDGNPVQVIREPQSVELKLISLMDCPETERTTVVQKLLQQEAQRPFNLSSDLMLRACLLEISPQEHILQLTIHHIATDGWSMSILFEQLTTLYQAFLEGKPNPLPQLPIQYADYAVWQRQWLSGEVVENQLNYWKQQLAGAIPVLELPTDKPRPPVQTRRGAKQSFVLPKNLSASLSALSRQEGVTLFMTLLAAFQTLLYRYSGQQDILVGSPTAGRNREEIEGLIGFFVNTLVLRTDLSGNPSFRELLQRVRSHAMSAYANQDLPFDKLVEELQPERSLSYHPLFQVMFVLQNVPTQTLKLPGLSISTIEVDNFASQFDITLSIEETEQGLRGLWEYSTDLFDADTITRMSGHFQTLLEEVTANPQQHVNELPLLSATERQQLLEWNDTQAEYQEQCIHELFEVQVEKTPHAVAVMFEGEQLTYQQLNTRANQLAHYLKTLGVGADVLVGICMERSLEMVVGLLGILKAGGAYVPIDPAYPKERLTFILEDTQTPVMLTQEKLVNSLQNLGSQVICLDSDWELIANNSQENPVCEATVDDLMYVIYTSGSTGKPKGVMVPHRGISNQLHWRQATFQLTEQDKVLQTISLSFDPSVWQIFWPLLFGGQLIMARPDGHRDPAYMVKMIIEQQITVAALVPSIIRVLLEEKGIENCTSLKHVTSGGEALAVELIERFVERLKLENVLINCYGPTEASIDTTFWTCQRGTDYTIAPIGRAIANVQVYILDDNLQPVPVGQSGELYIGGTGLARGYLNRPELTAQKFIRNPFSSEPGARLYKTGDLARYLSNGNIEFLNRIDYQVKIRGFRIELGEIEAILGEYPGVQQTLVSVREDVPGDKRLVAYIVAKQVPPSASELRDFLQGKLPEYMVPKAFVFLDVMPLNPNGKVDRRALKAPEPADFSDANSFVAPRTPTEEVLATIWTQVLSLDQVGIYDNFFELGGHSLLATQVISRVCQTLGSEIPLQLLFETRTIAGLAQAIVQSQADKRDDDEISRLLNELEELSDEQAESLLAQLMQQPD</sequence>
<dbReference type="Gene3D" id="3.30.300.30">
    <property type="match status" value="2"/>
</dbReference>
<evidence type="ECO:0000256" key="1">
    <source>
        <dbReference type="ARBA" id="ARBA00001957"/>
    </source>
</evidence>
<evidence type="ECO:0000256" key="3">
    <source>
        <dbReference type="ARBA" id="ARBA00022553"/>
    </source>
</evidence>
<dbReference type="PROSITE" id="PS50075">
    <property type="entry name" value="CARRIER"/>
    <property type="match status" value="2"/>
</dbReference>
<dbReference type="RefSeq" id="WP_169155046.1">
    <property type="nucleotide sequence ID" value="NZ_CAWPJE010000024.1"/>
</dbReference>
<dbReference type="InterPro" id="IPR045851">
    <property type="entry name" value="AMP-bd_C_sf"/>
</dbReference>
<dbReference type="InterPro" id="IPR025110">
    <property type="entry name" value="AMP-bd_C"/>
</dbReference>
<dbReference type="PANTHER" id="PTHR45527">
    <property type="entry name" value="NONRIBOSOMAL PEPTIDE SYNTHETASE"/>
    <property type="match status" value="1"/>
</dbReference>
<dbReference type="CDD" id="cd19531">
    <property type="entry name" value="LCL_NRPS-like"/>
    <property type="match status" value="1"/>
</dbReference>
<reference evidence="6 7" key="1">
    <citation type="submission" date="2018-06" db="EMBL/GenBank/DDBJ databases">
        <title>Comparative genomics of Brasilonema spp. strains.</title>
        <authorList>
            <person name="Alvarenga D.O."/>
            <person name="Fiore M.F."/>
            <person name="Varani A.M."/>
        </authorList>
    </citation>
    <scope>NUCLEOTIDE SEQUENCE [LARGE SCALE GENOMIC DNA]</scope>
    <source>
        <strain evidence="6 7">SPC951</strain>
    </source>
</reference>
<dbReference type="SUPFAM" id="SSF52777">
    <property type="entry name" value="CoA-dependent acyltransferases"/>
    <property type="match status" value="2"/>
</dbReference>
<dbReference type="InterPro" id="IPR001242">
    <property type="entry name" value="Condensation_dom"/>
</dbReference>
<dbReference type="InterPro" id="IPR000873">
    <property type="entry name" value="AMP-dep_synth/lig_dom"/>
</dbReference>
<dbReference type="InterPro" id="IPR020806">
    <property type="entry name" value="PKS_PP-bd"/>
</dbReference>
<dbReference type="SUPFAM" id="SSF56801">
    <property type="entry name" value="Acetyl-CoA synthetase-like"/>
    <property type="match status" value="2"/>
</dbReference>
<gene>
    <name evidence="6" type="ORF">DP116_10035</name>
</gene>
<dbReference type="Gene3D" id="3.30.559.30">
    <property type="entry name" value="Nonribosomal peptide synthetase, condensation domain"/>
    <property type="match status" value="1"/>
</dbReference>
<dbReference type="PROSITE" id="PS00455">
    <property type="entry name" value="AMP_BINDING"/>
    <property type="match status" value="2"/>
</dbReference>
<proteinExistence type="predicted"/>